<gene>
    <name evidence="2" type="ORF">PXEA_LOCUS1841</name>
</gene>
<comment type="caution">
    <text evidence="2">The sequence shown here is derived from an EMBL/GenBank/DDBJ whole genome shotgun (WGS) entry which is preliminary data.</text>
</comment>
<organism evidence="2 3">
    <name type="scientific">Protopolystoma xenopodis</name>
    <dbReference type="NCBI Taxonomy" id="117903"/>
    <lineage>
        <taxon>Eukaryota</taxon>
        <taxon>Metazoa</taxon>
        <taxon>Spiralia</taxon>
        <taxon>Lophotrochozoa</taxon>
        <taxon>Platyhelminthes</taxon>
        <taxon>Monogenea</taxon>
        <taxon>Polyopisthocotylea</taxon>
        <taxon>Polystomatidea</taxon>
        <taxon>Polystomatidae</taxon>
        <taxon>Protopolystoma</taxon>
    </lineage>
</organism>
<evidence type="ECO:0000313" key="2">
    <source>
        <dbReference type="EMBL" id="VEL08401.1"/>
    </source>
</evidence>
<feature type="transmembrane region" description="Helical" evidence="1">
    <location>
        <begin position="21"/>
        <end position="44"/>
    </location>
</feature>
<proteinExistence type="predicted"/>
<sequence length="103" mass="11402">MDYRNELRYLTQARLSSAQPGRLHLSLTVVLGPVGITLLVGHLLGLAFGWKLGVAVTVTAILLDILFLDAPCRLCTTRFLAPRGSVGALRLYTCREFVFFLPR</sequence>
<evidence type="ECO:0000256" key="1">
    <source>
        <dbReference type="SAM" id="Phobius"/>
    </source>
</evidence>
<dbReference type="AlphaFoldDB" id="A0A3S4ZVW9"/>
<protein>
    <submittedName>
        <fullName evidence="2">Uncharacterized protein</fullName>
    </submittedName>
</protein>
<feature type="transmembrane region" description="Helical" evidence="1">
    <location>
        <begin position="50"/>
        <end position="68"/>
    </location>
</feature>
<name>A0A3S4ZVW9_9PLAT</name>
<keyword evidence="1" id="KW-0812">Transmembrane</keyword>
<keyword evidence="3" id="KW-1185">Reference proteome</keyword>
<keyword evidence="1" id="KW-1133">Transmembrane helix</keyword>
<reference evidence="2" key="1">
    <citation type="submission" date="2018-11" db="EMBL/GenBank/DDBJ databases">
        <authorList>
            <consortium name="Pathogen Informatics"/>
        </authorList>
    </citation>
    <scope>NUCLEOTIDE SEQUENCE</scope>
</reference>
<dbReference type="Proteomes" id="UP000784294">
    <property type="component" value="Unassembled WGS sequence"/>
</dbReference>
<evidence type="ECO:0000313" key="3">
    <source>
        <dbReference type="Proteomes" id="UP000784294"/>
    </source>
</evidence>
<dbReference type="EMBL" id="CAAALY010003880">
    <property type="protein sequence ID" value="VEL08401.1"/>
    <property type="molecule type" value="Genomic_DNA"/>
</dbReference>
<accession>A0A3S4ZVW9</accession>
<keyword evidence="1" id="KW-0472">Membrane</keyword>